<dbReference type="GeneID" id="98916597"/>
<feature type="domain" description="Transcription regulator PadR N-terminal" evidence="1">
    <location>
        <begin position="15"/>
        <end position="88"/>
    </location>
</feature>
<gene>
    <name evidence="2" type="ORF">EDD60_12916</name>
</gene>
<dbReference type="Gene3D" id="1.10.10.10">
    <property type="entry name" value="Winged helix-like DNA-binding domain superfamily/Winged helix DNA-binding domain"/>
    <property type="match status" value="1"/>
</dbReference>
<proteinExistence type="predicted"/>
<dbReference type="InterPro" id="IPR052509">
    <property type="entry name" value="Metal_resp_DNA-bind_regulator"/>
</dbReference>
<dbReference type="AlphaFoldDB" id="A0A4V2W3F4"/>
<dbReference type="Pfam" id="PF03551">
    <property type="entry name" value="PadR"/>
    <property type="match status" value="1"/>
</dbReference>
<name>A0A4V2W3F4_9FIRM</name>
<dbReference type="RefSeq" id="WP_066448820.1">
    <property type="nucleotide sequence ID" value="NZ_JANKBF010000024.1"/>
</dbReference>
<keyword evidence="3" id="KW-1185">Reference proteome</keyword>
<dbReference type="EMBL" id="SMCQ01000029">
    <property type="protein sequence ID" value="TCV91749.1"/>
    <property type="molecule type" value="Genomic_DNA"/>
</dbReference>
<evidence type="ECO:0000313" key="3">
    <source>
        <dbReference type="Proteomes" id="UP000295515"/>
    </source>
</evidence>
<dbReference type="InterPro" id="IPR036390">
    <property type="entry name" value="WH_DNA-bd_sf"/>
</dbReference>
<accession>A0A4V2W3F4</accession>
<comment type="caution">
    <text evidence="2">The sequence shown here is derived from an EMBL/GenBank/DDBJ whole genome shotgun (WGS) entry which is preliminary data.</text>
</comment>
<evidence type="ECO:0000259" key="1">
    <source>
        <dbReference type="Pfam" id="PF03551"/>
    </source>
</evidence>
<dbReference type="InterPro" id="IPR005149">
    <property type="entry name" value="Tscrpt_reg_PadR_N"/>
</dbReference>
<evidence type="ECO:0000313" key="2">
    <source>
        <dbReference type="EMBL" id="TCV91749.1"/>
    </source>
</evidence>
<dbReference type="InterPro" id="IPR036388">
    <property type="entry name" value="WH-like_DNA-bd_sf"/>
</dbReference>
<dbReference type="PANTHER" id="PTHR33169:SF14">
    <property type="entry name" value="TRANSCRIPTIONAL REGULATOR RV3488"/>
    <property type="match status" value="1"/>
</dbReference>
<dbReference type="Proteomes" id="UP000295515">
    <property type="component" value="Unassembled WGS sequence"/>
</dbReference>
<organism evidence="2 3">
    <name type="scientific">Longibaculum muris</name>
    <dbReference type="NCBI Taxonomy" id="1796628"/>
    <lineage>
        <taxon>Bacteria</taxon>
        <taxon>Bacillati</taxon>
        <taxon>Bacillota</taxon>
        <taxon>Erysipelotrichia</taxon>
        <taxon>Erysipelotrichales</taxon>
        <taxon>Coprobacillaceae</taxon>
        <taxon>Longibaculum</taxon>
    </lineage>
</organism>
<reference evidence="2 3" key="1">
    <citation type="submission" date="2019-03" db="EMBL/GenBank/DDBJ databases">
        <title>Genomic Encyclopedia of Type Strains, Phase IV (KMG-IV): sequencing the most valuable type-strain genomes for metagenomic binning, comparative biology and taxonomic classification.</title>
        <authorList>
            <person name="Goeker M."/>
        </authorList>
    </citation>
    <scope>NUCLEOTIDE SEQUENCE [LARGE SCALE GENOMIC DNA]</scope>
    <source>
        <strain evidence="2 3">DSM 29487</strain>
    </source>
</reference>
<sequence>MAKYSNYLFKLDLLILSVLKHKDMYGYELSKVISEQTNGYVVPKHGTMYPVIYKLIEDGYITSHTIVVKNKARVYYHLEDEGKEYLQQLVEDYDNLVLQINNIVHGGENNDSK</sequence>
<dbReference type="PANTHER" id="PTHR33169">
    <property type="entry name" value="PADR-FAMILY TRANSCRIPTIONAL REGULATOR"/>
    <property type="match status" value="1"/>
</dbReference>
<dbReference type="SUPFAM" id="SSF46785">
    <property type="entry name" value="Winged helix' DNA-binding domain"/>
    <property type="match status" value="1"/>
</dbReference>
<protein>
    <submittedName>
        <fullName evidence="2">PadR family transcriptional regulator PadR</fullName>
    </submittedName>
</protein>